<evidence type="ECO:0000313" key="1">
    <source>
        <dbReference type="EMBL" id="KAH6927902.1"/>
    </source>
</evidence>
<comment type="caution">
    <text evidence="1">The sequence shown here is derived from an EMBL/GenBank/DDBJ whole genome shotgun (WGS) entry which is preliminary data.</text>
</comment>
<sequence length="146" mass="15758">MEKKPRGGEPGRCAARGIDDVGARLRRRDGRDGGASGGGDGSVCVFARTSPGWRWWACPDGYGSGFFRWGRAKGRPLPPSLYARRILALTQSLFTAGRRLLSRTPARKLLLEPQTEPECRALPLSYSEHAASKTSPCGSVSGDLIN</sequence>
<protein>
    <submittedName>
        <fullName evidence="1">Uncharacterized protein</fullName>
    </submittedName>
</protein>
<reference evidence="1" key="1">
    <citation type="submission" date="2020-05" db="EMBL/GenBank/DDBJ databases">
        <title>Large-scale comparative analyses of tick genomes elucidate their genetic diversity and vector capacities.</title>
        <authorList>
            <person name="Jia N."/>
            <person name="Wang J."/>
            <person name="Shi W."/>
            <person name="Du L."/>
            <person name="Sun Y."/>
            <person name="Zhan W."/>
            <person name="Jiang J."/>
            <person name="Wang Q."/>
            <person name="Zhang B."/>
            <person name="Ji P."/>
            <person name="Sakyi L.B."/>
            <person name="Cui X."/>
            <person name="Yuan T."/>
            <person name="Jiang B."/>
            <person name="Yang W."/>
            <person name="Lam T.T.-Y."/>
            <person name="Chang Q."/>
            <person name="Ding S."/>
            <person name="Wang X."/>
            <person name="Zhu J."/>
            <person name="Ruan X."/>
            <person name="Zhao L."/>
            <person name="Wei J."/>
            <person name="Que T."/>
            <person name="Du C."/>
            <person name="Cheng J."/>
            <person name="Dai P."/>
            <person name="Han X."/>
            <person name="Huang E."/>
            <person name="Gao Y."/>
            <person name="Liu J."/>
            <person name="Shao H."/>
            <person name="Ye R."/>
            <person name="Li L."/>
            <person name="Wei W."/>
            <person name="Wang X."/>
            <person name="Wang C."/>
            <person name="Yang T."/>
            <person name="Huo Q."/>
            <person name="Li W."/>
            <person name="Guo W."/>
            <person name="Chen H."/>
            <person name="Zhou L."/>
            <person name="Ni X."/>
            <person name="Tian J."/>
            <person name="Zhou Y."/>
            <person name="Sheng Y."/>
            <person name="Liu T."/>
            <person name="Pan Y."/>
            <person name="Xia L."/>
            <person name="Li J."/>
            <person name="Zhao F."/>
            <person name="Cao W."/>
        </authorList>
    </citation>
    <scope>NUCLEOTIDE SEQUENCE</scope>
    <source>
        <strain evidence="1">Hyas-2018</strain>
    </source>
</reference>
<organism evidence="1 2">
    <name type="scientific">Hyalomma asiaticum</name>
    <name type="common">Tick</name>
    <dbReference type="NCBI Taxonomy" id="266040"/>
    <lineage>
        <taxon>Eukaryota</taxon>
        <taxon>Metazoa</taxon>
        <taxon>Ecdysozoa</taxon>
        <taxon>Arthropoda</taxon>
        <taxon>Chelicerata</taxon>
        <taxon>Arachnida</taxon>
        <taxon>Acari</taxon>
        <taxon>Parasitiformes</taxon>
        <taxon>Ixodida</taxon>
        <taxon>Ixodoidea</taxon>
        <taxon>Ixodidae</taxon>
        <taxon>Hyalomminae</taxon>
        <taxon>Hyalomma</taxon>
    </lineage>
</organism>
<evidence type="ECO:0000313" key="2">
    <source>
        <dbReference type="Proteomes" id="UP000821845"/>
    </source>
</evidence>
<gene>
    <name evidence="1" type="ORF">HPB50_009791</name>
</gene>
<proteinExistence type="predicted"/>
<dbReference type="Proteomes" id="UP000821845">
    <property type="component" value="Chromosome 6"/>
</dbReference>
<dbReference type="EMBL" id="CM023486">
    <property type="protein sequence ID" value="KAH6927902.1"/>
    <property type="molecule type" value="Genomic_DNA"/>
</dbReference>
<name>A0ACB7RYA6_HYAAI</name>
<accession>A0ACB7RYA6</accession>
<keyword evidence="2" id="KW-1185">Reference proteome</keyword>